<protein>
    <submittedName>
        <fullName evidence="1">Uncharacterized protein</fullName>
    </submittedName>
</protein>
<organism evidence="1 2">
    <name type="scientific">Microbacterium resistens</name>
    <dbReference type="NCBI Taxonomy" id="156977"/>
    <lineage>
        <taxon>Bacteria</taxon>
        <taxon>Bacillati</taxon>
        <taxon>Actinomycetota</taxon>
        <taxon>Actinomycetes</taxon>
        <taxon>Micrococcales</taxon>
        <taxon>Microbacteriaceae</taxon>
        <taxon>Microbacterium</taxon>
    </lineage>
</organism>
<proteinExistence type="predicted"/>
<reference evidence="1 2" key="1">
    <citation type="submission" date="2023-07" db="EMBL/GenBank/DDBJ databases">
        <title>Sorghum-associated microbial communities from plants grown in Nebraska, USA.</title>
        <authorList>
            <person name="Schachtman D."/>
        </authorList>
    </citation>
    <scope>NUCLEOTIDE SEQUENCE [LARGE SCALE GENOMIC DNA]</scope>
    <source>
        <strain evidence="1 2">2980</strain>
    </source>
</reference>
<evidence type="ECO:0000313" key="2">
    <source>
        <dbReference type="Proteomes" id="UP001259347"/>
    </source>
</evidence>
<dbReference type="RefSeq" id="WP_310022891.1">
    <property type="nucleotide sequence ID" value="NZ_JAVDUM010000017.1"/>
</dbReference>
<dbReference type="Proteomes" id="UP001259347">
    <property type="component" value="Unassembled WGS sequence"/>
</dbReference>
<evidence type="ECO:0000313" key="1">
    <source>
        <dbReference type="EMBL" id="MDR6868759.1"/>
    </source>
</evidence>
<keyword evidence="2" id="KW-1185">Reference proteome</keyword>
<sequence length="86" mass="9190">MHTETALTLLIACAKRAPFAATGHGAANQRARGLVNGHMVEVSVRGEQVRVSIDGSSKLINRDYAYDVLTGAASLDEVPVEWFHAA</sequence>
<gene>
    <name evidence="1" type="ORF">J2Y69_003383</name>
</gene>
<accession>A0ABU1SGU1</accession>
<comment type="caution">
    <text evidence="1">The sequence shown here is derived from an EMBL/GenBank/DDBJ whole genome shotgun (WGS) entry which is preliminary data.</text>
</comment>
<name>A0ABU1SGU1_9MICO</name>
<dbReference type="EMBL" id="JAVDUM010000017">
    <property type="protein sequence ID" value="MDR6868759.1"/>
    <property type="molecule type" value="Genomic_DNA"/>
</dbReference>